<evidence type="ECO:0000313" key="1">
    <source>
        <dbReference type="EMBL" id="RJF53305.1"/>
    </source>
</evidence>
<dbReference type="AlphaFoldDB" id="A0AA93BUY6"/>
<dbReference type="Proteomes" id="UP000284338">
    <property type="component" value="Unassembled WGS sequence"/>
</dbReference>
<keyword evidence="2" id="KW-1185">Reference proteome</keyword>
<evidence type="ECO:0000313" key="2">
    <source>
        <dbReference type="Proteomes" id="UP000284338"/>
    </source>
</evidence>
<protein>
    <submittedName>
        <fullName evidence="1">Uncharacterized protein</fullName>
    </submittedName>
</protein>
<name>A0AA93BUY6_9GAMM</name>
<accession>A0AA93BUY6</accession>
<comment type="caution">
    <text evidence="1">The sequence shown here is derived from an EMBL/GenBank/DDBJ whole genome shotgun (WGS) entry which is preliminary data.</text>
</comment>
<sequence>MTMPNTSLLPLPFILLAVLLSGCQSKLRTATTGAGAQLPMQTEQQVSKEVQHLRQCQQELKALNTLQAASYPALQRTFEQLMRGAAQYAVLRTNVNENTQDTVDSLYRYRVNLLCAQINQAVLNRLAEQGGTAQ</sequence>
<organism evidence="1 2">
    <name type="scientific">Serratia inhibens</name>
    <dbReference type="NCBI Taxonomy" id="2338073"/>
    <lineage>
        <taxon>Bacteria</taxon>
        <taxon>Pseudomonadati</taxon>
        <taxon>Pseudomonadota</taxon>
        <taxon>Gammaproteobacteria</taxon>
        <taxon>Enterobacterales</taxon>
        <taxon>Yersiniaceae</taxon>
        <taxon>Serratia</taxon>
    </lineage>
</organism>
<proteinExistence type="predicted"/>
<gene>
    <name evidence="1" type="ORF">D4100_22755</name>
</gene>
<reference evidence="1 2" key="1">
    <citation type="submission" date="2018-09" db="EMBL/GenBank/DDBJ databases">
        <title>Draft genome of a novel serratia sp. strain with antifungal activity.</title>
        <authorList>
            <person name="Dichmann S.I."/>
            <person name="Park B.P."/>
            <person name="Pathiraja D."/>
            <person name="Choi I.-G."/>
            <person name="Stougaard P."/>
            <person name="Hennessy R.C."/>
        </authorList>
    </citation>
    <scope>NUCLEOTIDE SEQUENCE [LARGE SCALE GENOMIC DNA]</scope>
    <source>
        <strain evidence="1 2">S40</strain>
    </source>
</reference>
<dbReference type="EMBL" id="QYYG01000010">
    <property type="protein sequence ID" value="RJF53305.1"/>
    <property type="molecule type" value="Genomic_DNA"/>
</dbReference>